<proteinExistence type="predicted"/>
<evidence type="ECO:0000259" key="1">
    <source>
        <dbReference type="Pfam" id="PF01408"/>
    </source>
</evidence>
<dbReference type="Pfam" id="PF02894">
    <property type="entry name" value="GFO_IDH_MocA_C"/>
    <property type="match status" value="1"/>
</dbReference>
<dbReference type="GO" id="GO:0000166">
    <property type="term" value="F:nucleotide binding"/>
    <property type="evidence" value="ECO:0007669"/>
    <property type="project" value="InterPro"/>
</dbReference>
<dbReference type="SUPFAM" id="SSF51735">
    <property type="entry name" value="NAD(P)-binding Rossmann-fold domains"/>
    <property type="match status" value="1"/>
</dbReference>
<dbReference type="InterPro" id="IPR000683">
    <property type="entry name" value="Gfo/Idh/MocA-like_OxRdtase_N"/>
</dbReference>
<dbReference type="SUPFAM" id="SSF55347">
    <property type="entry name" value="Glyceraldehyde-3-phosphate dehydrogenase-like, C-terminal domain"/>
    <property type="match status" value="1"/>
</dbReference>
<gene>
    <name evidence="3" type="ORF">C7999DRAFT_33908</name>
</gene>
<dbReference type="PANTHER" id="PTHR42840">
    <property type="entry name" value="NAD(P)-BINDING ROSSMANN-FOLD SUPERFAMILY PROTEIN-RELATED"/>
    <property type="match status" value="1"/>
</dbReference>
<feature type="domain" description="Gfo/Idh/MocA-like oxidoreductase C-terminal" evidence="2">
    <location>
        <begin position="156"/>
        <end position="349"/>
    </location>
</feature>
<dbReference type="InterPro" id="IPR004104">
    <property type="entry name" value="Gfo/Idh/MocA-like_OxRdtase_C"/>
</dbReference>
<dbReference type="PANTHER" id="PTHR42840:SF5">
    <property type="entry name" value="NAD(P)-BINDING ROSSMANN-FOLD SUPERFAMILY PROTEIN"/>
    <property type="match status" value="1"/>
</dbReference>
<name>A0AAN7CRV1_9PEZI</name>
<dbReference type="EMBL" id="MU857693">
    <property type="protein sequence ID" value="KAK4245693.1"/>
    <property type="molecule type" value="Genomic_DNA"/>
</dbReference>
<evidence type="ECO:0000313" key="3">
    <source>
        <dbReference type="EMBL" id="KAK4245693.1"/>
    </source>
</evidence>
<dbReference type="GO" id="GO:0016491">
    <property type="term" value="F:oxidoreductase activity"/>
    <property type="evidence" value="ECO:0007669"/>
    <property type="project" value="TreeGrafter"/>
</dbReference>
<dbReference type="AlphaFoldDB" id="A0AAN7CRV1"/>
<sequence length="353" mass="37672">MTGIALLGAGIFAREEHLPAIEAVPSLTLKAVYSRSQASAEALAAASRDPASVAVYFDSPAVEGKTLDDLLRRADVEAVVVALPILHQPAVVERALRAGKHVLSEKPVAGTVADAVRLIGWYEGNDEKKPLWGVAENWRYLDSLRYAAQRVREIGGDLLTFRLNRYGHMSPENKYFNTEWRKVPQYQGGFLLDGGVHFVAGLRFLLGAAGDDIKQLVGFSALLDKALIPVDTVNAAAITGGGRSGTITVTFATEFKSGIEVEVVTTKGAVSWNPTEVITVTGKGDGSGEKVEEKKEFPYSSGVKEEVKAFAAALAAGKLDAVQTPREALKDLEILQALLESGEGGATVKNITL</sequence>
<reference evidence="3" key="2">
    <citation type="submission" date="2023-05" db="EMBL/GenBank/DDBJ databases">
        <authorList>
            <consortium name="Lawrence Berkeley National Laboratory"/>
            <person name="Steindorff A."/>
            <person name="Hensen N."/>
            <person name="Bonometti L."/>
            <person name="Westerberg I."/>
            <person name="Brannstrom I.O."/>
            <person name="Guillou S."/>
            <person name="Cros-Aarteil S."/>
            <person name="Calhoun S."/>
            <person name="Haridas S."/>
            <person name="Kuo A."/>
            <person name="Mondo S."/>
            <person name="Pangilinan J."/>
            <person name="Riley R."/>
            <person name="Labutti K."/>
            <person name="Andreopoulos B."/>
            <person name="Lipzen A."/>
            <person name="Chen C."/>
            <person name="Yanf M."/>
            <person name="Daum C."/>
            <person name="Ng V."/>
            <person name="Clum A."/>
            <person name="Ohm R."/>
            <person name="Martin F."/>
            <person name="Silar P."/>
            <person name="Natvig D."/>
            <person name="Lalanne C."/>
            <person name="Gautier V."/>
            <person name="Ament-Velasquez S.L."/>
            <person name="Kruys A."/>
            <person name="Hutchinson M.I."/>
            <person name="Powell A.J."/>
            <person name="Barry K."/>
            <person name="Miller A.N."/>
            <person name="Grigoriev I.V."/>
            <person name="Debuchy R."/>
            <person name="Gladieux P."/>
            <person name="Thoren M.H."/>
            <person name="Johannesson H."/>
        </authorList>
    </citation>
    <scope>NUCLEOTIDE SEQUENCE</scope>
    <source>
        <strain evidence="3">CBS 359.72</strain>
    </source>
</reference>
<dbReference type="Pfam" id="PF01408">
    <property type="entry name" value="GFO_IDH_MocA"/>
    <property type="match status" value="1"/>
</dbReference>
<dbReference type="GO" id="GO:0005737">
    <property type="term" value="C:cytoplasm"/>
    <property type="evidence" value="ECO:0007669"/>
    <property type="project" value="TreeGrafter"/>
</dbReference>
<reference evidence="3" key="1">
    <citation type="journal article" date="2023" name="Mol. Phylogenet. Evol.">
        <title>Genome-scale phylogeny and comparative genomics of the fungal order Sordariales.</title>
        <authorList>
            <person name="Hensen N."/>
            <person name="Bonometti L."/>
            <person name="Westerberg I."/>
            <person name="Brannstrom I.O."/>
            <person name="Guillou S."/>
            <person name="Cros-Aarteil S."/>
            <person name="Calhoun S."/>
            <person name="Haridas S."/>
            <person name="Kuo A."/>
            <person name="Mondo S."/>
            <person name="Pangilinan J."/>
            <person name="Riley R."/>
            <person name="LaButti K."/>
            <person name="Andreopoulos B."/>
            <person name="Lipzen A."/>
            <person name="Chen C."/>
            <person name="Yan M."/>
            <person name="Daum C."/>
            <person name="Ng V."/>
            <person name="Clum A."/>
            <person name="Steindorff A."/>
            <person name="Ohm R.A."/>
            <person name="Martin F."/>
            <person name="Silar P."/>
            <person name="Natvig D.O."/>
            <person name="Lalanne C."/>
            <person name="Gautier V."/>
            <person name="Ament-Velasquez S.L."/>
            <person name="Kruys A."/>
            <person name="Hutchinson M.I."/>
            <person name="Powell A.J."/>
            <person name="Barry K."/>
            <person name="Miller A.N."/>
            <person name="Grigoriev I.V."/>
            <person name="Debuchy R."/>
            <person name="Gladieux P."/>
            <person name="Hiltunen Thoren M."/>
            <person name="Johannesson H."/>
        </authorList>
    </citation>
    <scope>NUCLEOTIDE SEQUENCE</scope>
    <source>
        <strain evidence="3">CBS 359.72</strain>
    </source>
</reference>
<evidence type="ECO:0000313" key="4">
    <source>
        <dbReference type="Proteomes" id="UP001303647"/>
    </source>
</evidence>
<accession>A0AAN7CRV1</accession>
<comment type="caution">
    <text evidence="3">The sequence shown here is derived from an EMBL/GenBank/DDBJ whole genome shotgun (WGS) entry which is preliminary data.</text>
</comment>
<dbReference type="Gene3D" id="3.30.360.10">
    <property type="entry name" value="Dihydrodipicolinate Reductase, domain 2"/>
    <property type="match status" value="1"/>
</dbReference>
<dbReference type="GO" id="GO:0006740">
    <property type="term" value="P:NADPH regeneration"/>
    <property type="evidence" value="ECO:0007669"/>
    <property type="project" value="TreeGrafter"/>
</dbReference>
<dbReference type="Gene3D" id="3.40.50.720">
    <property type="entry name" value="NAD(P)-binding Rossmann-like Domain"/>
    <property type="match status" value="1"/>
</dbReference>
<evidence type="ECO:0000259" key="2">
    <source>
        <dbReference type="Pfam" id="PF02894"/>
    </source>
</evidence>
<dbReference type="Proteomes" id="UP001303647">
    <property type="component" value="Unassembled WGS sequence"/>
</dbReference>
<dbReference type="InterPro" id="IPR036291">
    <property type="entry name" value="NAD(P)-bd_dom_sf"/>
</dbReference>
<protein>
    <submittedName>
        <fullName evidence="3">Oxidoreductase-like protein</fullName>
    </submittedName>
</protein>
<keyword evidence="4" id="KW-1185">Reference proteome</keyword>
<organism evidence="3 4">
    <name type="scientific">Corynascus novoguineensis</name>
    <dbReference type="NCBI Taxonomy" id="1126955"/>
    <lineage>
        <taxon>Eukaryota</taxon>
        <taxon>Fungi</taxon>
        <taxon>Dikarya</taxon>
        <taxon>Ascomycota</taxon>
        <taxon>Pezizomycotina</taxon>
        <taxon>Sordariomycetes</taxon>
        <taxon>Sordariomycetidae</taxon>
        <taxon>Sordariales</taxon>
        <taxon>Chaetomiaceae</taxon>
        <taxon>Corynascus</taxon>
    </lineage>
</organism>
<feature type="domain" description="Gfo/Idh/MocA-like oxidoreductase N-terminal" evidence="1">
    <location>
        <begin position="4"/>
        <end position="119"/>
    </location>
</feature>